<organism evidence="2 3">
    <name type="scientific">Candidatus Magnetominusculus xianensis</name>
    <dbReference type="NCBI Taxonomy" id="1748249"/>
    <lineage>
        <taxon>Bacteria</taxon>
        <taxon>Pseudomonadati</taxon>
        <taxon>Nitrospirota</taxon>
        <taxon>Nitrospiria</taxon>
        <taxon>Nitrospirales</taxon>
        <taxon>Nitrospiraceae</taxon>
        <taxon>Candidatus Magnetominusculus</taxon>
    </lineage>
</organism>
<evidence type="ECO:0000313" key="3">
    <source>
        <dbReference type="Proteomes" id="UP000060487"/>
    </source>
</evidence>
<proteinExistence type="predicted"/>
<keyword evidence="1" id="KW-1133">Transmembrane helix</keyword>
<reference evidence="2 3" key="1">
    <citation type="submission" date="2015-11" db="EMBL/GenBank/DDBJ databases">
        <authorList>
            <person name="Lin W."/>
        </authorList>
    </citation>
    <scope>NUCLEOTIDE SEQUENCE [LARGE SCALE GENOMIC DNA]</scope>
    <source>
        <strain evidence="2 3">HCH-1</strain>
    </source>
</reference>
<name>A0ABR5SF09_9BACT</name>
<evidence type="ECO:0000313" key="2">
    <source>
        <dbReference type="EMBL" id="KWT83011.1"/>
    </source>
</evidence>
<keyword evidence="1" id="KW-0812">Transmembrane</keyword>
<gene>
    <name evidence="2" type="ORF">ASN18_2285</name>
</gene>
<comment type="caution">
    <text evidence="2">The sequence shown here is derived from an EMBL/GenBank/DDBJ whole genome shotgun (WGS) entry which is preliminary data.</text>
</comment>
<dbReference type="Proteomes" id="UP000060487">
    <property type="component" value="Unassembled WGS sequence"/>
</dbReference>
<dbReference type="RefSeq" id="WP_085052886.1">
    <property type="nucleotide sequence ID" value="NZ_LNQR01000080.1"/>
</dbReference>
<evidence type="ECO:0000256" key="1">
    <source>
        <dbReference type="SAM" id="Phobius"/>
    </source>
</evidence>
<protein>
    <submittedName>
        <fullName evidence="2">Uncharacterized protein</fullName>
    </submittedName>
</protein>
<dbReference type="EMBL" id="LNQR01000080">
    <property type="protein sequence ID" value="KWT83011.1"/>
    <property type="molecule type" value="Genomic_DNA"/>
</dbReference>
<sequence>MSKNNNANRNMSFIAIDKFGLVGGLLIAIVFLLMGQIYYFLVYTMKVDKMEDKIKEMDNKIKEEVCKDLKKVLGHEEAFKKIPTIEAAVIKIAKTKPIENNTPKRAKTSFWDNQSLKVTEHQSEAASKVVKLELHLKQ</sequence>
<accession>A0ABR5SF09</accession>
<keyword evidence="1" id="KW-0472">Membrane</keyword>
<keyword evidence="3" id="KW-1185">Reference proteome</keyword>
<feature type="transmembrane region" description="Helical" evidence="1">
    <location>
        <begin position="20"/>
        <end position="41"/>
    </location>
</feature>